<protein>
    <submittedName>
        <fullName evidence="3">Putative secreted protein</fullName>
    </submittedName>
</protein>
<evidence type="ECO:0000256" key="2">
    <source>
        <dbReference type="SAM" id="Phobius"/>
    </source>
</evidence>
<accession>A0A2M4D883</accession>
<reference evidence="3" key="1">
    <citation type="submission" date="2018-01" db="EMBL/GenBank/DDBJ databases">
        <title>An insight into the sialome of Amazonian anophelines.</title>
        <authorList>
            <person name="Ribeiro J.M."/>
            <person name="Scarpassa V."/>
            <person name="Calvo E."/>
        </authorList>
    </citation>
    <scope>NUCLEOTIDE SEQUENCE</scope>
</reference>
<name>A0A2M4D883_ANODA</name>
<feature type="transmembrane region" description="Helical" evidence="2">
    <location>
        <begin position="12"/>
        <end position="29"/>
    </location>
</feature>
<proteinExistence type="predicted"/>
<sequence length="71" mass="8148">MSIAPVLKREPVVLRFLLLLLLLQCSYYYSSFPATAPVAVSRNRICSPDHHHYPPQRHSRRCSGRDLPDSD</sequence>
<keyword evidence="2" id="KW-0812">Transmembrane</keyword>
<feature type="compositionally biased region" description="Basic residues" evidence="1">
    <location>
        <begin position="53"/>
        <end position="62"/>
    </location>
</feature>
<dbReference type="AlphaFoldDB" id="A0A2M4D883"/>
<dbReference type="EMBL" id="GGFL01009614">
    <property type="protein sequence ID" value="MBW73792.1"/>
    <property type="molecule type" value="Transcribed_RNA"/>
</dbReference>
<feature type="region of interest" description="Disordered" evidence="1">
    <location>
        <begin position="50"/>
        <end position="71"/>
    </location>
</feature>
<keyword evidence="2" id="KW-1133">Transmembrane helix</keyword>
<evidence type="ECO:0000256" key="1">
    <source>
        <dbReference type="SAM" id="MobiDB-lite"/>
    </source>
</evidence>
<keyword evidence="2" id="KW-0472">Membrane</keyword>
<evidence type="ECO:0000313" key="3">
    <source>
        <dbReference type="EMBL" id="MBW73792.1"/>
    </source>
</evidence>
<organism evidence="3">
    <name type="scientific">Anopheles darlingi</name>
    <name type="common">Mosquito</name>
    <dbReference type="NCBI Taxonomy" id="43151"/>
    <lineage>
        <taxon>Eukaryota</taxon>
        <taxon>Metazoa</taxon>
        <taxon>Ecdysozoa</taxon>
        <taxon>Arthropoda</taxon>
        <taxon>Hexapoda</taxon>
        <taxon>Insecta</taxon>
        <taxon>Pterygota</taxon>
        <taxon>Neoptera</taxon>
        <taxon>Endopterygota</taxon>
        <taxon>Diptera</taxon>
        <taxon>Nematocera</taxon>
        <taxon>Culicoidea</taxon>
        <taxon>Culicidae</taxon>
        <taxon>Anophelinae</taxon>
        <taxon>Anopheles</taxon>
    </lineage>
</organism>